<evidence type="ECO:0000256" key="3">
    <source>
        <dbReference type="ARBA" id="ARBA00022619"/>
    </source>
</evidence>
<proteinExistence type="inferred from homology"/>
<dbReference type="SUPFAM" id="SSF52121">
    <property type="entry name" value="Lumazine synthase"/>
    <property type="match status" value="1"/>
</dbReference>
<organism evidence="5 6">
    <name type="scientific">Pseudomonas kilonensis</name>
    <dbReference type="NCBI Taxonomy" id="132476"/>
    <lineage>
        <taxon>Bacteria</taxon>
        <taxon>Pseudomonadati</taxon>
        <taxon>Pseudomonadota</taxon>
        <taxon>Gammaproteobacteria</taxon>
        <taxon>Pseudomonadales</taxon>
        <taxon>Pseudomonadaceae</taxon>
        <taxon>Pseudomonas</taxon>
    </lineage>
</organism>
<keyword evidence="3" id="KW-0686">Riboflavin biosynthesis</keyword>
<sequence length="156" mass="17211">MKNAVYAFIKAGAHEEFVQQAFDGFREKVPIERIASFVVSDLFAVPNVAMDLARTGDYKVIVAAGYVEEDPAWQHGHFLSQSVTNGLMRVGLDTGVLVLSILACPKAAPENAQQHQVMLEHFHAKGRQAADAVLQISKLKASLPALRQFLERLWPV</sequence>
<dbReference type="Gene3D" id="3.40.50.960">
    <property type="entry name" value="Lumazine/riboflavin synthase"/>
    <property type="match status" value="1"/>
</dbReference>
<name>A0A0F4XVS3_9PSED</name>
<dbReference type="GO" id="GO:0016740">
    <property type="term" value="F:transferase activity"/>
    <property type="evidence" value="ECO:0007669"/>
    <property type="project" value="UniProtKB-KW"/>
</dbReference>
<comment type="pathway">
    <text evidence="1">Cofactor biosynthesis; riboflavin biosynthesis.</text>
</comment>
<evidence type="ECO:0000313" key="6">
    <source>
        <dbReference type="Proteomes" id="UP000033662"/>
    </source>
</evidence>
<protein>
    <recommendedName>
        <fullName evidence="7">6,7-dimethyl-8-ribityllumazine synthase</fullName>
    </recommendedName>
</protein>
<dbReference type="GO" id="GO:0009349">
    <property type="term" value="C:riboflavin synthase complex"/>
    <property type="evidence" value="ECO:0007669"/>
    <property type="project" value="InterPro"/>
</dbReference>
<dbReference type="UniPathway" id="UPA00275"/>
<dbReference type="OrthoDB" id="9868679at2"/>
<evidence type="ECO:0000313" key="5">
    <source>
        <dbReference type="EMBL" id="KKA09920.1"/>
    </source>
</evidence>
<dbReference type="AlphaFoldDB" id="A0A0F4XVS3"/>
<dbReference type="InterPro" id="IPR036467">
    <property type="entry name" value="LS/RS_sf"/>
</dbReference>
<comment type="similarity">
    <text evidence="2">Belongs to the DMRL synthase family.</text>
</comment>
<dbReference type="Pfam" id="PF00885">
    <property type="entry name" value="DMRL_synthase"/>
    <property type="match status" value="1"/>
</dbReference>
<evidence type="ECO:0008006" key="7">
    <source>
        <dbReference type="Google" id="ProtNLM"/>
    </source>
</evidence>
<evidence type="ECO:0000256" key="1">
    <source>
        <dbReference type="ARBA" id="ARBA00005104"/>
    </source>
</evidence>
<dbReference type="EMBL" id="JZXC01000001">
    <property type="protein sequence ID" value="KKA09920.1"/>
    <property type="molecule type" value="Genomic_DNA"/>
</dbReference>
<gene>
    <name evidence="5" type="ORF">VP02_00755</name>
</gene>
<evidence type="ECO:0000256" key="2">
    <source>
        <dbReference type="ARBA" id="ARBA00007424"/>
    </source>
</evidence>
<dbReference type="GO" id="GO:0009231">
    <property type="term" value="P:riboflavin biosynthetic process"/>
    <property type="evidence" value="ECO:0007669"/>
    <property type="project" value="UniProtKB-UniPathway"/>
</dbReference>
<reference evidence="5 6" key="1">
    <citation type="submission" date="2015-03" db="EMBL/GenBank/DDBJ databases">
        <title>Pseudomonas fluorescens 1855-344 Genome sequencing and assembly.</title>
        <authorList>
            <person name="Eng W.W.H."/>
            <person name="Gan H.M."/>
            <person name="Savka M.A."/>
        </authorList>
    </citation>
    <scope>NUCLEOTIDE SEQUENCE [LARGE SCALE GENOMIC DNA]</scope>
    <source>
        <strain evidence="5 6">1855-344</strain>
    </source>
</reference>
<dbReference type="PATRIC" id="fig|132476.4.peg.163"/>
<comment type="caution">
    <text evidence="5">The sequence shown here is derived from an EMBL/GenBank/DDBJ whole genome shotgun (WGS) entry which is preliminary data.</text>
</comment>
<dbReference type="Proteomes" id="UP000033662">
    <property type="component" value="Unassembled WGS sequence"/>
</dbReference>
<accession>A0A0F4XVS3</accession>
<evidence type="ECO:0000256" key="4">
    <source>
        <dbReference type="ARBA" id="ARBA00022679"/>
    </source>
</evidence>
<dbReference type="InterPro" id="IPR002180">
    <property type="entry name" value="LS/RS"/>
</dbReference>
<keyword evidence="4" id="KW-0808">Transferase</keyword>